<name>A0A438G9C7_VITVI</name>
<sequence length="82" mass="9115">MARSLVAKAVAVQSQTIKHMLEVVTDENMVIPVLEVNGKTLAKTVSYCSKRAKELNEEDEKVVIDLREWDENVRGLGSSNSI</sequence>
<protein>
    <recommendedName>
        <fullName evidence="2">SKP1 component POZ domain-containing protein</fullName>
    </recommendedName>
</protein>
<reference evidence="3 4" key="1">
    <citation type="journal article" date="2018" name="PLoS Genet.">
        <title>Population sequencing reveals clonal diversity and ancestral inbreeding in the grapevine cultivar Chardonnay.</title>
        <authorList>
            <person name="Roach M.J."/>
            <person name="Johnson D.L."/>
            <person name="Bohlmann J."/>
            <person name="van Vuuren H.J."/>
            <person name="Jones S.J."/>
            <person name="Pretorius I.S."/>
            <person name="Schmidt S.A."/>
            <person name="Borneman A.R."/>
        </authorList>
    </citation>
    <scope>NUCLEOTIDE SEQUENCE [LARGE SCALE GENOMIC DNA]</scope>
    <source>
        <strain evidence="4">cv. Chardonnay</strain>
        <tissue evidence="3">Leaf</tissue>
    </source>
</reference>
<organism evidence="3 4">
    <name type="scientific">Vitis vinifera</name>
    <name type="common">Grape</name>
    <dbReference type="NCBI Taxonomy" id="29760"/>
    <lineage>
        <taxon>Eukaryota</taxon>
        <taxon>Viridiplantae</taxon>
        <taxon>Streptophyta</taxon>
        <taxon>Embryophyta</taxon>
        <taxon>Tracheophyta</taxon>
        <taxon>Spermatophyta</taxon>
        <taxon>Magnoliopsida</taxon>
        <taxon>eudicotyledons</taxon>
        <taxon>Gunneridae</taxon>
        <taxon>Pentapetalae</taxon>
        <taxon>rosids</taxon>
        <taxon>Vitales</taxon>
        <taxon>Vitaceae</taxon>
        <taxon>Viteae</taxon>
        <taxon>Vitis</taxon>
    </lineage>
</organism>
<evidence type="ECO:0000256" key="1">
    <source>
        <dbReference type="ARBA" id="ARBA00004906"/>
    </source>
</evidence>
<evidence type="ECO:0000313" key="3">
    <source>
        <dbReference type="EMBL" id="RVW68833.1"/>
    </source>
</evidence>
<dbReference type="AlphaFoldDB" id="A0A438G9C7"/>
<dbReference type="Proteomes" id="UP000288805">
    <property type="component" value="Unassembled WGS sequence"/>
</dbReference>
<dbReference type="PANTHER" id="PTHR11165">
    <property type="entry name" value="SKP1"/>
    <property type="match status" value="1"/>
</dbReference>
<comment type="caution">
    <text evidence="3">The sequence shown here is derived from an EMBL/GenBank/DDBJ whole genome shotgun (WGS) entry which is preliminary data.</text>
</comment>
<dbReference type="Gene3D" id="3.30.710.10">
    <property type="entry name" value="Potassium Channel Kv1.1, Chain A"/>
    <property type="match status" value="1"/>
</dbReference>
<dbReference type="InterPro" id="IPR016897">
    <property type="entry name" value="SKP1"/>
</dbReference>
<feature type="domain" description="SKP1 component POZ" evidence="2">
    <location>
        <begin position="6"/>
        <end position="51"/>
    </location>
</feature>
<dbReference type="EMBL" id="QGNW01000517">
    <property type="protein sequence ID" value="RVW68833.1"/>
    <property type="molecule type" value="Genomic_DNA"/>
</dbReference>
<gene>
    <name evidence="3" type="ORF">CK203_061581</name>
</gene>
<accession>A0A438G9C7</accession>
<proteinExistence type="predicted"/>
<evidence type="ECO:0000259" key="2">
    <source>
        <dbReference type="Pfam" id="PF03931"/>
    </source>
</evidence>
<dbReference type="InterPro" id="IPR011333">
    <property type="entry name" value="SKP1/BTB/POZ_sf"/>
</dbReference>
<evidence type="ECO:0000313" key="4">
    <source>
        <dbReference type="Proteomes" id="UP000288805"/>
    </source>
</evidence>
<dbReference type="InterPro" id="IPR016073">
    <property type="entry name" value="Skp1_comp_POZ"/>
</dbReference>
<comment type="pathway">
    <text evidence="1">Protein modification; protein ubiquitination.</text>
</comment>
<dbReference type="GO" id="GO:0006511">
    <property type="term" value="P:ubiquitin-dependent protein catabolic process"/>
    <property type="evidence" value="ECO:0007669"/>
    <property type="project" value="InterPro"/>
</dbReference>
<dbReference type="Pfam" id="PF03931">
    <property type="entry name" value="Skp1_POZ"/>
    <property type="match status" value="1"/>
</dbReference>
<dbReference type="SUPFAM" id="SSF54695">
    <property type="entry name" value="POZ domain"/>
    <property type="match status" value="1"/>
</dbReference>